<evidence type="ECO:0000313" key="2">
    <source>
        <dbReference type="Proteomes" id="UP000788993"/>
    </source>
</evidence>
<dbReference type="EMBL" id="JAEUBD010001266">
    <property type="protein sequence ID" value="KAH3662923.1"/>
    <property type="molecule type" value="Genomic_DNA"/>
</dbReference>
<protein>
    <submittedName>
        <fullName evidence="1">Uncharacterized protein</fullName>
    </submittedName>
</protein>
<gene>
    <name evidence="1" type="ORF">OGATHE_004499</name>
</gene>
<evidence type="ECO:0000313" key="1">
    <source>
        <dbReference type="EMBL" id="KAH3662923.1"/>
    </source>
</evidence>
<organism evidence="1 2">
    <name type="scientific">Ogataea polymorpha</name>
    <dbReference type="NCBI Taxonomy" id="460523"/>
    <lineage>
        <taxon>Eukaryota</taxon>
        <taxon>Fungi</taxon>
        <taxon>Dikarya</taxon>
        <taxon>Ascomycota</taxon>
        <taxon>Saccharomycotina</taxon>
        <taxon>Pichiomycetes</taxon>
        <taxon>Pichiales</taxon>
        <taxon>Pichiaceae</taxon>
        <taxon>Ogataea</taxon>
    </lineage>
</organism>
<proteinExistence type="predicted"/>
<dbReference type="Proteomes" id="UP000788993">
    <property type="component" value="Unassembled WGS sequence"/>
</dbReference>
<reference evidence="1" key="2">
    <citation type="submission" date="2021-01" db="EMBL/GenBank/DDBJ databases">
        <authorList>
            <person name="Schikora-Tamarit M.A."/>
        </authorList>
    </citation>
    <scope>NUCLEOTIDE SEQUENCE</scope>
    <source>
        <strain evidence="1">NCAIM Y.01608</strain>
    </source>
</reference>
<keyword evidence="2" id="KW-1185">Reference proteome</keyword>
<name>A0A9P8NZS4_9ASCO</name>
<reference evidence="1" key="1">
    <citation type="journal article" date="2021" name="Open Biol.">
        <title>Shared evolutionary footprints suggest mitochondrial oxidative damage underlies multiple complex I losses in fungi.</title>
        <authorList>
            <person name="Schikora-Tamarit M.A."/>
            <person name="Marcet-Houben M."/>
            <person name="Nosek J."/>
            <person name="Gabaldon T."/>
        </authorList>
    </citation>
    <scope>NUCLEOTIDE SEQUENCE</scope>
    <source>
        <strain evidence="1">NCAIM Y.01608</strain>
    </source>
</reference>
<sequence>MMRPTPESSVITFHSLSPGPVPVFLEMKFFVAVACARLFEPNDSCASSSSSDASRLAPSCFDSSSIGVMVGKGYADCAFPAARALIDVMEAVADGAVYGEGGWSVWLCGLSRLDTAEFLLDLEFGPLRFFSASSAATAPSMAEPNTTDASMYLGITIGSPVQSASNLISNPLRHWPPLIKMALMSYPATSIFSMMCLVCWPMNSHAARYSTANESREVSILWPMIEALICGSAIGDLFPWKSP</sequence>
<comment type="caution">
    <text evidence="1">The sequence shown here is derived from an EMBL/GenBank/DDBJ whole genome shotgun (WGS) entry which is preliminary data.</text>
</comment>
<accession>A0A9P8NZS4</accession>
<dbReference type="AlphaFoldDB" id="A0A9P8NZS4"/>